<dbReference type="OrthoDB" id="8055321at2759"/>
<comment type="cofactor">
    <cofactor evidence="1">
        <name>a divalent metal cation</name>
        <dbReference type="ChEBI" id="CHEBI:60240"/>
    </cofactor>
</comment>
<evidence type="ECO:0000313" key="5">
    <source>
        <dbReference type="Proteomes" id="UP001152888"/>
    </source>
</evidence>
<dbReference type="Pfam" id="PF13359">
    <property type="entry name" value="DDE_Tnp_4"/>
    <property type="match status" value="1"/>
</dbReference>
<protein>
    <recommendedName>
        <fullName evidence="3">DDE Tnp4 domain-containing protein</fullName>
    </recommendedName>
</protein>
<comment type="caution">
    <text evidence="4">The sequence shown here is derived from an EMBL/GenBank/DDBJ whole genome shotgun (WGS) entry which is preliminary data.</text>
</comment>
<evidence type="ECO:0000256" key="2">
    <source>
        <dbReference type="ARBA" id="ARBA00022723"/>
    </source>
</evidence>
<proteinExistence type="predicted"/>
<reference evidence="4" key="1">
    <citation type="submission" date="2022-03" db="EMBL/GenBank/DDBJ databases">
        <authorList>
            <person name="Sayadi A."/>
        </authorList>
    </citation>
    <scope>NUCLEOTIDE SEQUENCE</scope>
</reference>
<evidence type="ECO:0000259" key="3">
    <source>
        <dbReference type="Pfam" id="PF13359"/>
    </source>
</evidence>
<evidence type="ECO:0000256" key="1">
    <source>
        <dbReference type="ARBA" id="ARBA00001968"/>
    </source>
</evidence>
<evidence type="ECO:0000313" key="4">
    <source>
        <dbReference type="EMBL" id="CAH1980097.1"/>
    </source>
</evidence>
<keyword evidence="5" id="KW-1185">Reference proteome</keyword>
<dbReference type="AlphaFoldDB" id="A0A9P0KXV0"/>
<dbReference type="GO" id="GO:0046872">
    <property type="term" value="F:metal ion binding"/>
    <property type="evidence" value="ECO:0007669"/>
    <property type="project" value="UniProtKB-KW"/>
</dbReference>
<feature type="domain" description="DDE Tnp4" evidence="3">
    <location>
        <begin position="26"/>
        <end position="90"/>
    </location>
</feature>
<accession>A0A9P0KXV0</accession>
<dbReference type="Proteomes" id="UP001152888">
    <property type="component" value="Unassembled WGS sequence"/>
</dbReference>
<gene>
    <name evidence="4" type="ORF">ACAOBT_LOCUS13801</name>
</gene>
<dbReference type="InterPro" id="IPR027806">
    <property type="entry name" value="HARBI1_dom"/>
</dbReference>
<keyword evidence="2" id="KW-0479">Metal-binding</keyword>
<sequence>MTNEEKIEIESHFRQDEFPGVIGVIVGTHIEIDKTQGDSDSYLNRKNFFSIQAQVVCDHKRKIRDIFVGYPGSVHDSRVFRTSPLFGTLRGKMWKPLYYWRQWLPWFTILPNSISR</sequence>
<dbReference type="EMBL" id="CAKOFQ010006889">
    <property type="protein sequence ID" value="CAH1980097.1"/>
    <property type="molecule type" value="Genomic_DNA"/>
</dbReference>
<organism evidence="4 5">
    <name type="scientific">Acanthoscelides obtectus</name>
    <name type="common">Bean weevil</name>
    <name type="synonym">Bruchus obtectus</name>
    <dbReference type="NCBI Taxonomy" id="200917"/>
    <lineage>
        <taxon>Eukaryota</taxon>
        <taxon>Metazoa</taxon>
        <taxon>Ecdysozoa</taxon>
        <taxon>Arthropoda</taxon>
        <taxon>Hexapoda</taxon>
        <taxon>Insecta</taxon>
        <taxon>Pterygota</taxon>
        <taxon>Neoptera</taxon>
        <taxon>Endopterygota</taxon>
        <taxon>Coleoptera</taxon>
        <taxon>Polyphaga</taxon>
        <taxon>Cucujiformia</taxon>
        <taxon>Chrysomeloidea</taxon>
        <taxon>Chrysomelidae</taxon>
        <taxon>Bruchinae</taxon>
        <taxon>Bruchini</taxon>
        <taxon>Acanthoscelides</taxon>
    </lineage>
</organism>
<name>A0A9P0KXV0_ACAOB</name>